<dbReference type="GeneID" id="93444982"/>
<dbReference type="EMBL" id="CP015879">
    <property type="protein sequence ID" value="ANI18922.1"/>
    <property type="molecule type" value="Genomic_DNA"/>
</dbReference>
<accession>A0A1A9KN28</accession>
<name>A0A1A9KN28_9PSED</name>
<evidence type="ECO:0000313" key="1">
    <source>
        <dbReference type="EMBL" id="ANI18922.1"/>
    </source>
</evidence>
<geneLocation type="plasmid" evidence="2">
    <name>prbl16</name>
</geneLocation>
<dbReference type="RefSeq" id="WP_010792741.1">
    <property type="nucleotide sequence ID" value="NZ_CP015879.1"/>
</dbReference>
<organism evidence="1 2">
    <name type="scientific">Pseudomonas citronellolis</name>
    <dbReference type="NCBI Taxonomy" id="53408"/>
    <lineage>
        <taxon>Bacteria</taxon>
        <taxon>Pseudomonadati</taxon>
        <taxon>Pseudomonadota</taxon>
        <taxon>Gammaproteobacteria</taxon>
        <taxon>Pseudomonadales</taxon>
        <taxon>Pseudomonadaceae</taxon>
        <taxon>Pseudomonas</taxon>
    </lineage>
</organism>
<evidence type="ECO:0000313" key="2">
    <source>
        <dbReference type="Proteomes" id="UP000077748"/>
    </source>
</evidence>
<gene>
    <name evidence="1" type="ORF">A9C11_33250</name>
</gene>
<proteinExistence type="predicted"/>
<keyword evidence="1" id="KW-0614">Plasmid</keyword>
<dbReference type="Proteomes" id="UP000077748">
    <property type="component" value="Plasmid pRBL16"/>
</dbReference>
<reference evidence="1 2" key="1">
    <citation type="submission" date="2016-05" db="EMBL/GenBank/DDBJ databases">
        <title>Genome Sequence of Pseudomonas citronellolis Strain SJTE-3, an Estrogens and Persistent Organic Pollutants degradation strain.</title>
        <authorList>
            <person name="Liang R."/>
        </authorList>
    </citation>
    <scope>NUCLEOTIDE SEQUENCE [LARGE SCALE GENOMIC DNA]</scope>
    <source>
        <strain evidence="1 2">SJTE-3</strain>
        <plasmid evidence="2">Plasmid prbl16</plasmid>
    </source>
</reference>
<dbReference type="AlphaFoldDB" id="A0A1A9KN28"/>
<sequence>MPFYRLPNSSEPHSVPPLTTDSMDFRAYWKGNEAILIARPGRGLILRCPESPHFKEVNFMVGGEVCSAPLHEDGLIDVDEIGCLDPRGWDFEGEGWVVRQLNKPELIDIRLRPYGEVSDLYFEHDDFEIRDPTLSECGRFKVEPRHYGFMKISPDDTLWYRPVPQGSLVVTPTQVVLMDESGQILAARDIDAIPVPGEEETPV</sequence>
<protein>
    <submittedName>
        <fullName evidence="1">Uncharacterized protein</fullName>
    </submittedName>
</protein>